<dbReference type="InterPro" id="IPR036542">
    <property type="entry name" value="PTS_IIA_lac/cel_sf"/>
</dbReference>
<keyword evidence="10" id="KW-1185">Reference proteome</keyword>
<dbReference type="Proteomes" id="UP000190285">
    <property type="component" value="Unassembled WGS sequence"/>
</dbReference>
<evidence type="ECO:0000256" key="5">
    <source>
        <dbReference type="PIRSR" id="PIRSR000699-1"/>
    </source>
</evidence>
<sequence>MDVEMTIFTIITHSGDARSSSMEAITHAKEGEFEQAQRCIEEAENKLSMAHKEQTKLIQAEAQGEKHDISLLLIHAQDHLMNAMTIKDMANEFVELYISINA</sequence>
<accession>A0A1T5IEH5</accession>
<dbReference type="PANTHER" id="PTHR34382">
    <property type="entry name" value="PTS SYSTEM N,N'-DIACETYLCHITOBIOSE-SPECIFIC EIIA COMPONENT"/>
    <property type="match status" value="1"/>
</dbReference>
<evidence type="ECO:0000256" key="3">
    <source>
        <dbReference type="ARBA" id="ARBA00022679"/>
    </source>
</evidence>
<gene>
    <name evidence="9" type="ORF">SAMN02194393_00277</name>
</gene>
<feature type="modified residue" description="Phosphohistidine; by HPr" evidence="7">
    <location>
        <position position="75"/>
    </location>
</feature>
<dbReference type="CDD" id="cd00215">
    <property type="entry name" value="PTS_IIA_lac"/>
    <property type="match status" value="1"/>
</dbReference>
<feature type="coiled-coil region" evidence="8">
    <location>
        <begin position="33"/>
        <end position="60"/>
    </location>
</feature>
<keyword evidence="3" id="KW-0808">Transferase</keyword>
<dbReference type="EMBL" id="FUZT01000001">
    <property type="protein sequence ID" value="SKC37422.1"/>
    <property type="molecule type" value="Genomic_DNA"/>
</dbReference>
<comment type="cofactor">
    <cofactor evidence="6">
        <name>Mg(2+)</name>
        <dbReference type="ChEBI" id="CHEBI:18420"/>
    </cofactor>
    <text evidence="6">Binds 1 Mg(2+) ion per trimer.</text>
</comment>
<feature type="active site" description="Tele-phosphohistidine intermediate" evidence="5">
    <location>
        <position position="75"/>
    </location>
</feature>
<evidence type="ECO:0000256" key="6">
    <source>
        <dbReference type="PIRSR" id="PIRSR000699-2"/>
    </source>
</evidence>
<keyword evidence="8" id="KW-0175">Coiled coil</keyword>
<protein>
    <submittedName>
        <fullName evidence="9">PTS system, cellobiose-specific IIA component</fullName>
    </submittedName>
</protein>
<reference evidence="10" key="1">
    <citation type="submission" date="2017-02" db="EMBL/GenBank/DDBJ databases">
        <authorList>
            <person name="Varghese N."/>
            <person name="Submissions S."/>
        </authorList>
    </citation>
    <scope>NUCLEOTIDE SEQUENCE [LARGE SCALE GENOMIC DNA]</scope>
    <source>
        <strain evidence="10">M1</strain>
    </source>
</reference>
<keyword evidence="6" id="KW-0479">Metal-binding</keyword>
<dbReference type="GO" id="GO:0046872">
    <property type="term" value="F:metal ion binding"/>
    <property type="evidence" value="ECO:0007669"/>
    <property type="project" value="UniProtKB-KW"/>
</dbReference>
<dbReference type="GO" id="GO:0009401">
    <property type="term" value="P:phosphoenolpyruvate-dependent sugar phosphotransferase system"/>
    <property type="evidence" value="ECO:0007669"/>
    <property type="project" value="UniProtKB-KW"/>
</dbReference>
<dbReference type="RefSeq" id="WP_079488765.1">
    <property type="nucleotide sequence ID" value="NZ_FUZT01000001.1"/>
</dbReference>
<keyword evidence="1" id="KW-0813">Transport</keyword>
<dbReference type="Gene3D" id="1.20.58.80">
    <property type="entry name" value="Phosphotransferase system, lactose/cellobiose-type IIA subunit"/>
    <property type="match status" value="1"/>
</dbReference>
<dbReference type="GO" id="GO:0016740">
    <property type="term" value="F:transferase activity"/>
    <property type="evidence" value="ECO:0007669"/>
    <property type="project" value="UniProtKB-KW"/>
</dbReference>
<organism evidence="9 10">
    <name type="scientific">Maledivibacter halophilus</name>
    <dbReference type="NCBI Taxonomy" id="36842"/>
    <lineage>
        <taxon>Bacteria</taxon>
        <taxon>Bacillati</taxon>
        <taxon>Bacillota</taxon>
        <taxon>Clostridia</taxon>
        <taxon>Peptostreptococcales</taxon>
        <taxon>Caminicellaceae</taxon>
        <taxon>Maledivibacter</taxon>
    </lineage>
</organism>
<evidence type="ECO:0000256" key="1">
    <source>
        <dbReference type="ARBA" id="ARBA00022448"/>
    </source>
</evidence>
<evidence type="ECO:0000256" key="4">
    <source>
        <dbReference type="ARBA" id="ARBA00022683"/>
    </source>
</evidence>
<dbReference type="PIRSF" id="PIRSF000699">
    <property type="entry name" value="PTS_IILac_III"/>
    <property type="match status" value="1"/>
</dbReference>
<dbReference type="Pfam" id="PF02255">
    <property type="entry name" value="PTS_IIA"/>
    <property type="match status" value="1"/>
</dbReference>
<evidence type="ECO:0000256" key="7">
    <source>
        <dbReference type="PROSITE-ProRule" id="PRU00418"/>
    </source>
</evidence>
<proteinExistence type="predicted"/>
<keyword evidence="4" id="KW-0598">Phosphotransferase system</keyword>
<dbReference type="SUPFAM" id="SSF46973">
    <property type="entry name" value="Enzyme IIa from lactose specific PTS, IIa-lac"/>
    <property type="match status" value="1"/>
</dbReference>
<name>A0A1T5IEH5_9FIRM</name>
<dbReference type="STRING" id="36842.SAMN02194393_00277"/>
<feature type="binding site" evidence="6">
    <location>
        <position position="78"/>
    </location>
    <ligand>
        <name>Mg(2+)</name>
        <dbReference type="ChEBI" id="CHEBI:18420"/>
        <note>ligand shared between all trimeric partners</note>
    </ligand>
</feature>
<dbReference type="AlphaFoldDB" id="A0A1T5IEH5"/>
<dbReference type="OrthoDB" id="389577at2"/>
<keyword evidence="2" id="KW-0762">Sugar transport</keyword>
<evidence type="ECO:0000256" key="8">
    <source>
        <dbReference type="SAM" id="Coils"/>
    </source>
</evidence>
<dbReference type="InterPro" id="IPR003188">
    <property type="entry name" value="PTS_IIA_lac/cel"/>
</dbReference>
<evidence type="ECO:0000313" key="10">
    <source>
        <dbReference type="Proteomes" id="UP000190285"/>
    </source>
</evidence>
<dbReference type="PROSITE" id="PS51095">
    <property type="entry name" value="PTS_EIIA_TYPE_3"/>
    <property type="match status" value="1"/>
</dbReference>
<evidence type="ECO:0000256" key="2">
    <source>
        <dbReference type="ARBA" id="ARBA00022597"/>
    </source>
</evidence>
<evidence type="ECO:0000313" key="9">
    <source>
        <dbReference type="EMBL" id="SKC37422.1"/>
    </source>
</evidence>
<dbReference type="PANTHER" id="PTHR34382:SF7">
    <property type="entry name" value="PTS SYSTEM N,N'-DIACETYLCHITOBIOSE-SPECIFIC EIIA COMPONENT"/>
    <property type="match status" value="1"/>
</dbReference>
<keyword evidence="6" id="KW-0460">Magnesium</keyword>